<reference evidence="2 3" key="1">
    <citation type="submission" date="2019-03" db="EMBL/GenBank/DDBJ databases">
        <title>Sequencing the genomes of 1000 actinobacteria strains.</title>
        <authorList>
            <person name="Klenk H.-P."/>
        </authorList>
    </citation>
    <scope>NUCLEOTIDE SEQUENCE [LARGE SCALE GENOMIC DNA]</scope>
    <source>
        <strain evidence="2 3">DSM 44969</strain>
    </source>
</reference>
<feature type="compositionally biased region" description="Low complexity" evidence="1">
    <location>
        <begin position="99"/>
        <end position="123"/>
    </location>
</feature>
<organism evidence="2 3">
    <name type="scientific">Pseudonocardia endophytica</name>
    <dbReference type="NCBI Taxonomy" id="401976"/>
    <lineage>
        <taxon>Bacteria</taxon>
        <taxon>Bacillati</taxon>
        <taxon>Actinomycetota</taxon>
        <taxon>Actinomycetes</taxon>
        <taxon>Pseudonocardiales</taxon>
        <taxon>Pseudonocardiaceae</taxon>
        <taxon>Pseudonocardia</taxon>
    </lineage>
</organism>
<accession>A0A4R1I448</accession>
<keyword evidence="3" id="KW-1185">Reference proteome</keyword>
<evidence type="ECO:0000256" key="1">
    <source>
        <dbReference type="SAM" id="MobiDB-lite"/>
    </source>
</evidence>
<name>A0A4R1I448_PSEEN</name>
<dbReference type="EMBL" id="SMFZ01000001">
    <property type="protein sequence ID" value="TCK24792.1"/>
    <property type="molecule type" value="Genomic_DNA"/>
</dbReference>
<protein>
    <submittedName>
        <fullName evidence="2">Uncharacterized protein</fullName>
    </submittedName>
</protein>
<feature type="region of interest" description="Disordered" evidence="1">
    <location>
        <begin position="87"/>
        <end position="123"/>
    </location>
</feature>
<feature type="region of interest" description="Disordered" evidence="1">
    <location>
        <begin position="1"/>
        <end position="59"/>
    </location>
</feature>
<evidence type="ECO:0000313" key="3">
    <source>
        <dbReference type="Proteomes" id="UP000295560"/>
    </source>
</evidence>
<proteinExistence type="predicted"/>
<comment type="caution">
    <text evidence="2">The sequence shown here is derived from an EMBL/GenBank/DDBJ whole genome shotgun (WGS) entry which is preliminary data.</text>
</comment>
<dbReference type="RefSeq" id="WP_132421197.1">
    <property type="nucleotide sequence ID" value="NZ_SMFZ01000001.1"/>
</dbReference>
<feature type="compositionally biased region" description="Basic and acidic residues" evidence="1">
    <location>
        <begin position="20"/>
        <end position="44"/>
    </location>
</feature>
<dbReference type="OrthoDB" id="123178at2"/>
<dbReference type="AlphaFoldDB" id="A0A4R1I448"/>
<sequence>MTTTDRPGDGGTADLAGDPRTGDDERPAGDRQQRMAGDDGDGRTGTDTGATLIEPERARGYQDRWQALKGDFVDEPRRAVKDANGLVGGRYSTTSRPCSAVSANASSAISTTRTRPPRTCAWR</sequence>
<dbReference type="Proteomes" id="UP000295560">
    <property type="component" value="Unassembled WGS sequence"/>
</dbReference>
<evidence type="ECO:0000313" key="2">
    <source>
        <dbReference type="EMBL" id="TCK24792.1"/>
    </source>
</evidence>
<gene>
    <name evidence="2" type="ORF">EV378_0585</name>
</gene>